<reference evidence="8 9" key="1">
    <citation type="submission" date="2017-02" db="EMBL/GenBank/DDBJ databases">
        <authorList>
            <person name="Peterson S.W."/>
        </authorList>
    </citation>
    <scope>NUCLEOTIDE SEQUENCE [LARGE SCALE GENOMIC DNA]</scope>
    <source>
        <strain evidence="8 9">DSM 45154</strain>
    </source>
</reference>
<organism evidence="8 9">
    <name type="scientific">Marinactinospora thermotolerans DSM 45154</name>
    <dbReference type="NCBI Taxonomy" id="1122192"/>
    <lineage>
        <taxon>Bacteria</taxon>
        <taxon>Bacillati</taxon>
        <taxon>Actinomycetota</taxon>
        <taxon>Actinomycetes</taxon>
        <taxon>Streptosporangiales</taxon>
        <taxon>Nocardiopsidaceae</taxon>
        <taxon>Marinactinospora</taxon>
    </lineage>
</organism>
<keyword evidence="8" id="KW-0808">Transferase</keyword>
<feature type="domain" description="Peptidase S33 tripeptidyl aminopeptidase-like C-terminal" evidence="7">
    <location>
        <begin position="402"/>
        <end position="499"/>
    </location>
</feature>
<evidence type="ECO:0000256" key="1">
    <source>
        <dbReference type="ARBA" id="ARBA00010088"/>
    </source>
</evidence>
<sequence length="534" mass="56812">MRRRVSATAGIAVGTALVTVMAGGAAAQPGPDGAAPTEPAPLDWGACADLDPRGDETLECATLSVPMDHDGARSPRAGRPQEEPVVRLALSRVPARGERQGVLVVNPGGPGSPGRAWASITALGLPDDLRDSYDVVGFDPRGTGASTPSVTCDPTYFDPVRPNTVPGDELDETELLDRAGGYAKACGEANGELLEHMRTVDNAHDLEAVRAALGTERIDYLGYSYGSYLGATYATLYPDRVRRLVLDSIVNPDLPWYESNHRQSLALDAAARNFFDWVARNDATYRLGTTGEEVAERYYGLRESLAAEPLEGVLGPTELEGTFIIVAYNSAYWPRLAKALADHVVGTDSAALLAAHERYGESAQDDPGYAVYLATECTDAPWPRSWPIWRADARAVHAQAPFQGWGNTWYNAPCMTWPVEGGEWFQVDGSRVEGALLVQATDDGPTPLAGAHAMRRRFPEGRLVVEEGGVSHGVSFNGNDCVDDVVTAYLREGVLPAAGGGGGGADLTCAALPQPDPAGERGDTDPFGVERRPA</sequence>
<evidence type="ECO:0000256" key="5">
    <source>
        <dbReference type="SAM" id="SignalP"/>
    </source>
</evidence>
<dbReference type="Pfam" id="PF08386">
    <property type="entry name" value="Abhydrolase_4"/>
    <property type="match status" value="1"/>
</dbReference>
<dbReference type="InterPro" id="IPR029058">
    <property type="entry name" value="AB_hydrolase_fold"/>
</dbReference>
<proteinExistence type="inferred from homology"/>
<dbReference type="STRING" id="1122192.SAMN02745673_00614"/>
<dbReference type="Gene3D" id="3.40.50.1820">
    <property type="entry name" value="alpha/beta hydrolase"/>
    <property type="match status" value="1"/>
</dbReference>
<protein>
    <submittedName>
        <fullName evidence="8">Predicted hydrolases or acyltransferases (Alpha/beta hydrolase superfamily)</fullName>
    </submittedName>
</protein>
<keyword evidence="2 5" id="KW-0732">Signal</keyword>
<name>A0A1T4LBV9_9ACTN</name>
<feature type="signal peptide" evidence="5">
    <location>
        <begin position="1"/>
        <end position="27"/>
    </location>
</feature>
<dbReference type="AlphaFoldDB" id="A0A1T4LBV9"/>
<keyword evidence="3 8" id="KW-0378">Hydrolase</keyword>
<dbReference type="EMBL" id="FUWS01000002">
    <property type="protein sequence ID" value="SJZ52151.1"/>
    <property type="molecule type" value="Genomic_DNA"/>
</dbReference>
<dbReference type="PANTHER" id="PTHR43248:SF29">
    <property type="entry name" value="TRIPEPTIDYL AMINOPEPTIDASE"/>
    <property type="match status" value="1"/>
</dbReference>
<dbReference type="PANTHER" id="PTHR43248">
    <property type="entry name" value="2-SUCCINYL-6-HYDROXY-2,4-CYCLOHEXADIENE-1-CARBOXYLATE SYNTHASE"/>
    <property type="match status" value="1"/>
</dbReference>
<keyword evidence="9" id="KW-1185">Reference proteome</keyword>
<evidence type="ECO:0000256" key="2">
    <source>
        <dbReference type="ARBA" id="ARBA00022729"/>
    </source>
</evidence>
<evidence type="ECO:0000256" key="3">
    <source>
        <dbReference type="ARBA" id="ARBA00022801"/>
    </source>
</evidence>
<dbReference type="GO" id="GO:0016787">
    <property type="term" value="F:hydrolase activity"/>
    <property type="evidence" value="ECO:0007669"/>
    <property type="project" value="UniProtKB-KW"/>
</dbReference>
<dbReference type="InterPro" id="IPR051601">
    <property type="entry name" value="Serine_prot/Carboxylest_S33"/>
</dbReference>
<feature type="compositionally biased region" description="Basic and acidic residues" evidence="4">
    <location>
        <begin position="518"/>
        <end position="534"/>
    </location>
</feature>
<feature type="domain" description="AB hydrolase-1" evidence="6">
    <location>
        <begin position="102"/>
        <end position="282"/>
    </location>
</feature>
<dbReference type="Proteomes" id="UP000190637">
    <property type="component" value="Unassembled WGS sequence"/>
</dbReference>
<feature type="chain" id="PRO_5012526942" evidence="5">
    <location>
        <begin position="28"/>
        <end position="534"/>
    </location>
</feature>
<keyword evidence="8" id="KW-0012">Acyltransferase</keyword>
<evidence type="ECO:0000313" key="8">
    <source>
        <dbReference type="EMBL" id="SJZ52151.1"/>
    </source>
</evidence>
<comment type="similarity">
    <text evidence="1">Belongs to the peptidase S33 family.</text>
</comment>
<dbReference type="InterPro" id="IPR013595">
    <property type="entry name" value="Pept_S33_TAP-like_C"/>
</dbReference>
<dbReference type="InterPro" id="IPR000073">
    <property type="entry name" value="AB_hydrolase_1"/>
</dbReference>
<dbReference type="GO" id="GO:0016746">
    <property type="term" value="F:acyltransferase activity"/>
    <property type="evidence" value="ECO:0007669"/>
    <property type="project" value="UniProtKB-KW"/>
</dbReference>
<feature type="region of interest" description="Disordered" evidence="4">
    <location>
        <begin position="509"/>
        <end position="534"/>
    </location>
</feature>
<accession>A0A1T4LBV9</accession>
<gene>
    <name evidence="8" type="ORF">SAMN02745673_00614</name>
</gene>
<evidence type="ECO:0000259" key="6">
    <source>
        <dbReference type="Pfam" id="PF00561"/>
    </source>
</evidence>
<evidence type="ECO:0000313" key="9">
    <source>
        <dbReference type="Proteomes" id="UP000190637"/>
    </source>
</evidence>
<dbReference type="RefSeq" id="WP_235000698.1">
    <property type="nucleotide sequence ID" value="NZ_FUWS01000002.1"/>
</dbReference>
<dbReference type="Pfam" id="PF00561">
    <property type="entry name" value="Abhydrolase_1"/>
    <property type="match status" value="1"/>
</dbReference>
<evidence type="ECO:0000256" key="4">
    <source>
        <dbReference type="SAM" id="MobiDB-lite"/>
    </source>
</evidence>
<evidence type="ECO:0000259" key="7">
    <source>
        <dbReference type="Pfam" id="PF08386"/>
    </source>
</evidence>
<dbReference type="SUPFAM" id="SSF53474">
    <property type="entry name" value="alpha/beta-Hydrolases"/>
    <property type="match status" value="1"/>
</dbReference>